<evidence type="ECO:0000313" key="2">
    <source>
        <dbReference type="EMBL" id="PPR05727.1"/>
    </source>
</evidence>
<protein>
    <submittedName>
        <fullName evidence="2">Uncharacterized protein</fullName>
    </submittedName>
</protein>
<dbReference type="AlphaFoldDB" id="A0A409YRU1"/>
<dbReference type="EMBL" id="NHYE01000440">
    <property type="protein sequence ID" value="PPR05727.1"/>
    <property type="molecule type" value="Genomic_DNA"/>
</dbReference>
<comment type="caution">
    <text evidence="2">The sequence shown here is derived from an EMBL/GenBank/DDBJ whole genome shotgun (WGS) entry which is preliminary data.</text>
</comment>
<accession>A0A409YRU1</accession>
<dbReference type="Proteomes" id="UP000284706">
    <property type="component" value="Unassembled WGS sequence"/>
</dbReference>
<dbReference type="OrthoDB" id="73076at2759"/>
<dbReference type="InParanoid" id="A0A409YRU1"/>
<evidence type="ECO:0000256" key="1">
    <source>
        <dbReference type="SAM" id="MobiDB-lite"/>
    </source>
</evidence>
<evidence type="ECO:0000313" key="3">
    <source>
        <dbReference type="Proteomes" id="UP000284706"/>
    </source>
</evidence>
<proteinExistence type="predicted"/>
<organism evidence="2 3">
    <name type="scientific">Gymnopilus dilepis</name>
    <dbReference type="NCBI Taxonomy" id="231916"/>
    <lineage>
        <taxon>Eukaryota</taxon>
        <taxon>Fungi</taxon>
        <taxon>Dikarya</taxon>
        <taxon>Basidiomycota</taxon>
        <taxon>Agaricomycotina</taxon>
        <taxon>Agaricomycetes</taxon>
        <taxon>Agaricomycetidae</taxon>
        <taxon>Agaricales</taxon>
        <taxon>Agaricineae</taxon>
        <taxon>Hymenogastraceae</taxon>
        <taxon>Gymnopilus</taxon>
    </lineage>
</organism>
<name>A0A409YRU1_9AGAR</name>
<keyword evidence="3" id="KW-1185">Reference proteome</keyword>
<gene>
    <name evidence="2" type="ORF">CVT26_008914</name>
</gene>
<sequence>MHLKYKGVRDIVEKDDGRSLWLKFAQGVLQGLHQSEKLLGMVEALVVKVDRIQKGKSLHNMKYSEWISNFSNLLASTSTRAYETFRRHFGGRVMDNIDLFPINRLKDRESAGALPEGDATTRVIGGHSSAMKAELDRLASTLCAHNIDLAVAILKKNDYSGSLGLSWGDTESVKGCAYHHESFVWIHMTKLSPSFKMRVSNRRRRYALALSPLLLCGKPLCNAYQVRGTPHAANIHPASTASDGTEVARQTQDPMVASIPSHLEYHAIPNRRRAAARTFSASALDFQMQAYPDHRGLAVYLFVIGEHIDSWQNATSGMSLRGEATLSCIQITLSTNNSSLGNLLTSSLTLILVYRKHCPSYPLLPWLHFTEPCEHVFGLLRQIKKNFTFADGAVCRAEAASPSKHLVTCQQEKNNNNNKHHPAPSRASVIGVALFRRASSFGHSSSLTTLSTTRHVLHDDRISDALPPAPRPNNHLPHLAL</sequence>
<reference evidence="2 3" key="1">
    <citation type="journal article" date="2018" name="Evol. Lett.">
        <title>Horizontal gene cluster transfer increased hallucinogenic mushroom diversity.</title>
        <authorList>
            <person name="Reynolds H.T."/>
            <person name="Vijayakumar V."/>
            <person name="Gluck-Thaler E."/>
            <person name="Korotkin H.B."/>
            <person name="Matheny P.B."/>
            <person name="Slot J.C."/>
        </authorList>
    </citation>
    <scope>NUCLEOTIDE SEQUENCE [LARGE SCALE GENOMIC DNA]</scope>
    <source>
        <strain evidence="2 3">SRW20</strain>
    </source>
</reference>
<feature type="region of interest" description="Disordered" evidence="1">
    <location>
        <begin position="462"/>
        <end position="481"/>
    </location>
</feature>